<dbReference type="AlphaFoldDB" id="A0A6A5TYV5"/>
<dbReference type="Proteomes" id="UP000800035">
    <property type="component" value="Unassembled WGS sequence"/>
</dbReference>
<feature type="transmembrane region" description="Helical" evidence="1">
    <location>
        <begin position="121"/>
        <end position="146"/>
    </location>
</feature>
<evidence type="ECO:0000313" key="3">
    <source>
        <dbReference type="Proteomes" id="UP000800035"/>
    </source>
</evidence>
<keyword evidence="1" id="KW-0812">Transmembrane</keyword>
<organism evidence="2 3">
    <name type="scientific">Byssothecium circinans</name>
    <dbReference type="NCBI Taxonomy" id="147558"/>
    <lineage>
        <taxon>Eukaryota</taxon>
        <taxon>Fungi</taxon>
        <taxon>Dikarya</taxon>
        <taxon>Ascomycota</taxon>
        <taxon>Pezizomycotina</taxon>
        <taxon>Dothideomycetes</taxon>
        <taxon>Pleosporomycetidae</taxon>
        <taxon>Pleosporales</taxon>
        <taxon>Massarineae</taxon>
        <taxon>Massarinaceae</taxon>
        <taxon>Byssothecium</taxon>
    </lineage>
</organism>
<feature type="transmembrane region" description="Helical" evidence="1">
    <location>
        <begin position="228"/>
        <end position="250"/>
    </location>
</feature>
<proteinExistence type="predicted"/>
<sequence>MHWLQLGENGVPSLSELQLDIVGFLAILGEGSVLANAQVLTLSRWIFLPRLIPAPQALMRPTRPLELENVPGHICGIYSGNYRSSINHIGNIVCDASSLPEHSVRVVRIERTSDRPLKARTLAPLTVVLFLGFFLSCLLLGLSIWLKDGMSIVATVLLSLLSSLIGIGNKWTLKLPERKVKNTKVPRGDVIIRYPKGSFLVVRCAEDVARELYFAPESIHYMLVHGPAYRLISLVGTVMLMGGVVCLANAQVQLQIAWAGSYMLLGSGYWIVAALPNKLHWDYSCYEVTNECLSDSKMDMKGHPSINETFTQSLWKAIVVTKNTDWVIQSNASPKTEAWLAWLSAARAKAKDVGEADKEKKPGVKTWQIPNWNAQQHLGEFLSEQAQKDNEIMTEGIEEV</sequence>
<name>A0A6A5TYV5_9PLEO</name>
<protein>
    <submittedName>
        <fullName evidence="2">Uncharacterized protein</fullName>
    </submittedName>
</protein>
<keyword evidence="3" id="KW-1185">Reference proteome</keyword>
<feature type="transmembrane region" description="Helical" evidence="1">
    <location>
        <begin position="152"/>
        <end position="171"/>
    </location>
</feature>
<accession>A0A6A5TYV5</accession>
<gene>
    <name evidence="2" type="ORF">CC80DRAFT_442756</name>
</gene>
<dbReference type="OrthoDB" id="5412502at2759"/>
<keyword evidence="1" id="KW-0472">Membrane</keyword>
<reference evidence="2" key="1">
    <citation type="journal article" date="2020" name="Stud. Mycol.">
        <title>101 Dothideomycetes genomes: a test case for predicting lifestyles and emergence of pathogens.</title>
        <authorList>
            <person name="Haridas S."/>
            <person name="Albert R."/>
            <person name="Binder M."/>
            <person name="Bloem J."/>
            <person name="Labutti K."/>
            <person name="Salamov A."/>
            <person name="Andreopoulos B."/>
            <person name="Baker S."/>
            <person name="Barry K."/>
            <person name="Bills G."/>
            <person name="Bluhm B."/>
            <person name="Cannon C."/>
            <person name="Castanera R."/>
            <person name="Culley D."/>
            <person name="Daum C."/>
            <person name="Ezra D."/>
            <person name="Gonzalez J."/>
            <person name="Henrissat B."/>
            <person name="Kuo A."/>
            <person name="Liang C."/>
            <person name="Lipzen A."/>
            <person name="Lutzoni F."/>
            <person name="Magnuson J."/>
            <person name="Mondo S."/>
            <person name="Nolan M."/>
            <person name="Ohm R."/>
            <person name="Pangilinan J."/>
            <person name="Park H.-J."/>
            <person name="Ramirez L."/>
            <person name="Alfaro M."/>
            <person name="Sun H."/>
            <person name="Tritt A."/>
            <person name="Yoshinaga Y."/>
            <person name="Zwiers L.-H."/>
            <person name="Turgeon B."/>
            <person name="Goodwin S."/>
            <person name="Spatafora J."/>
            <person name="Crous P."/>
            <person name="Grigoriev I."/>
        </authorList>
    </citation>
    <scope>NUCLEOTIDE SEQUENCE</scope>
    <source>
        <strain evidence="2">CBS 675.92</strain>
    </source>
</reference>
<keyword evidence="1" id="KW-1133">Transmembrane helix</keyword>
<dbReference type="EMBL" id="ML976988">
    <property type="protein sequence ID" value="KAF1957815.1"/>
    <property type="molecule type" value="Genomic_DNA"/>
</dbReference>
<evidence type="ECO:0000313" key="2">
    <source>
        <dbReference type="EMBL" id="KAF1957815.1"/>
    </source>
</evidence>
<feature type="transmembrane region" description="Helical" evidence="1">
    <location>
        <begin position="256"/>
        <end position="275"/>
    </location>
</feature>
<evidence type="ECO:0000256" key="1">
    <source>
        <dbReference type="SAM" id="Phobius"/>
    </source>
</evidence>